<protein>
    <recommendedName>
        <fullName evidence="13">G-protein coupled receptors family 2 profile 2 domain-containing protein</fullName>
    </recommendedName>
</protein>
<feature type="transmembrane region" description="Helical" evidence="11">
    <location>
        <begin position="448"/>
        <end position="467"/>
    </location>
</feature>
<evidence type="ECO:0000256" key="8">
    <source>
        <dbReference type="ARBA" id="ARBA00023170"/>
    </source>
</evidence>
<evidence type="ECO:0000256" key="12">
    <source>
        <dbReference type="SAM" id="SignalP"/>
    </source>
</evidence>
<feature type="transmembrane region" description="Helical" evidence="11">
    <location>
        <begin position="479"/>
        <end position="503"/>
    </location>
</feature>
<reference evidence="14" key="1">
    <citation type="submission" date="2022-01" db="EMBL/GenBank/DDBJ databases">
        <authorList>
            <person name="King R."/>
        </authorList>
    </citation>
    <scope>NUCLEOTIDE SEQUENCE</scope>
</reference>
<evidence type="ECO:0000256" key="4">
    <source>
        <dbReference type="ARBA" id="ARBA00022692"/>
    </source>
</evidence>
<evidence type="ECO:0000313" key="15">
    <source>
        <dbReference type="Proteomes" id="UP001153620"/>
    </source>
</evidence>
<evidence type="ECO:0000256" key="1">
    <source>
        <dbReference type="ARBA" id="ARBA00004651"/>
    </source>
</evidence>
<evidence type="ECO:0000256" key="2">
    <source>
        <dbReference type="ARBA" id="ARBA00008979"/>
    </source>
</evidence>
<evidence type="ECO:0000256" key="7">
    <source>
        <dbReference type="ARBA" id="ARBA00023136"/>
    </source>
</evidence>
<keyword evidence="15" id="KW-1185">Reference proteome</keyword>
<dbReference type="Proteomes" id="UP001153620">
    <property type="component" value="Chromosome 1"/>
</dbReference>
<comment type="subcellular location">
    <subcellularLocation>
        <location evidence="1">Cell membrane</location>
        <topology evidence="1">Multi-pass membrane protein</topology>
    </subcellularLocation>
</comment>
<evidence type="ECO:0000256" key="10">
    <source>
        <dbReference type="SAM" id="MobiDB-lite"/>
    </source>
</evidence>
<keyword evidence="6" id="KW-0297">G-protein coupled receptor</keyword>
<evidence type="ECO:0000256" key="5">
    <source>
        <dbReference type="ARBA" id="ARBA00022989"/>
    </source>
</evidence>
<keyword evidence="3" id="KW-1003">Cell membrane</keyword>
<evidence type="ECO:0000259" key="13">
    <source>
        <dbReference type="PROSITE" id="PS50261"/>
    </source>
</evidence>
<sequence>MFKELILLLSLIVHNSNAQLKKCCPIGETVQIRSFMDNDLSSHPIYRCVKSFSSDIINNSTDDYDEESLLEPKINTNSQEREFIAFNTLADNHSHWPSCRAAVLSKNKLNEPMKVSAGASCVDLLDNSYYVFTCDENIEMTRDRLDVYKLRKCCPYDMSYDIFTRMCVVNNSSDLNENFRDILFERVVLFEHDKIKCDEGDVLVEYHSNVHDLKMFEGSLVITNYEGYGPEVFNRKYYCIESTLNSEIEQPSAMTSQHFEKRASSKWIAKVCRNKEVCKEIPCVKKCCKLGERMVFTNSSSLCEEHEQGIDVQFYSFSMHQNQLTMDQMEPREYGILMPRYCEKFKLEPDELHYISGIDGSLYYDYEKKFYPNEEFCVDYFYDQSLDETEDNLVMTSFVCFDDEEQNRQTIKFHIYATLLAISALFLGITFLVYIFLPKLLNLHGKTVVCHVLSLFIGYAFLSGVQFSTTVKYENCVLIAFIIYFGLLSAFSWLNIMCLDIYWTFGSVRASQGIRRTKEMKRFVYYSLYAWGFPFLMTIFTSMMNIYDVLPEKFKPKIGVTKCWFEEQSSPGHLIFFLLPIGIQISINFILFILTAIHCNRIKAEIHRMQSCDNSDQQKKKIFVADKAIFMMNVKLFCVMGVSWFLEIVATVYKQNSLWWSISDTFNCLQGVLVFLIFVFKKKVLVAFRKKLGVRLRGLGLQPRATGSTTLSTLDLNSTSMNRQNGKMTKSYSGTRLTSNVNSIKH</sequence>
<dbReference type="PROSITE" id="PS50261">
    <property type="entry name" value="G_PROTEIN_RECEP_F2_4"/>
    <property type="match status" value="1"/>
</dbReference>
<organism evidence="14 15">
    <name type="scientific">Chironomus riparius</name>
    <dbReference type="NCBI Taxonomy" id="315576"/>
    <lineage>
        <taxon>Eukaryota</taxon>
        <taxon>Metazoa</taxon>
        <taxon>Ecdysozoa</taxon>
        <taxon>Arthropoda</taxon>
        <taxon>Hexapoda</taxon>
        <taxon>Insecta</taxon>
        <taxon>Pterygota</taxon>
        <taxon>Neoptera</taxon>
        <taxon>Endopterygota</taxon>
        <taxon>Diptera</taxon>
        <taxon>Nematocera</taxon>
        <taxon>Chironomoidea</taxon>
        <taxon>Chironomidae</taxon>
        <taxon>Chironominae</taxon>
        <taxon>Chironomus</taxon>
    </lineage>
</organism>
<feature type="chain" id="PRO_5040292692" description="G-protein coupled receptors family 2 profile 2 domain-containing protein" evidence="12">
    <location>
        <begin position="19"/>
        <end position="746"/>
    </location>
</feature>
<feature type="domain" description="G-protein coupled receptors family 2 profile 2" evidence="13">
    <location>
        <begin position="412"/>
        <end position="682"/>
    </location>
</feature>
<feature type="transmembrane region" description="Helical" evidence="11">
    <location>
        <begin position="523"/>
        <end position="547"/>
    </location>
</feature>
<comment type="similarity">
    <text evidence="2">Belongs to the G-protein coupled receptor 2 family. Mth subfamily.</text>
</comment>
<keyword evidence="7 11" id="KW-0472">Membrane</keyword>
<dbReference type="EMBL" id="OU895877">
    <property type="protein sequence ID" value="CAG9798735.1"/>
    <property type="molecule type" value="Genomic_DNA"/>
</dbReference>
<keyword evidence="5 11" id="KW-1133">Transmembrane helix</keyword>
<feature type="transmembrane region" description="Helical" evidence="11">
    <location>
        <begin position="413"/>
        <end position="436"/>
    </location>
</feature>
<dbReference type="AlphaFoldDB" id="A0A9N9RLZ9"/>
<dbReference type="InterPro" id="IPR036272">
    <property type="entry name" value="Methuselah_N_sf"/>
</dbReference>
<evidence type="ECO:0000313" key="14">
    <source>
        <dbReference type="EMBL" id="CAG9798735.1"/>
    </source>
</evidence>
<dbReference type="Gene3D" id="1.20.1070.10">
    <property type="entry name" value="Rhodopsin 7-helix transmembrane proteins"/>
    <property type="match status" value="1"/>
</dbReference>
<feature type="signal peptide" evidence="12">
    <location>
        <begin position="1"/>
        <end position="18"/>
    </location>
</feature>
<keyword evidence="12" id="KW-0732">Signal</keyword>
<feature type="region of interest" description="Disordered" evidence="10">
    <location>
        <begin position="718"/>
        <end position="746"/>
    </location>
</feature>
<feature type="transmembrane region" description="Helical" evidence="11">
    <location>
        <begin position="658"/>
        <end position="680"/>
    </location>
</feature>
<dbReference type="GO" id="GO:0007166">
    <property type="term" value="P:cell surface receptor signaling pathway"/>
    <property type="evidence" value="ECO:0007669"/>
    <property type="project" value="InterPro"/>
</dbReference>
<evidence type="ECO:0000256" key="6">
    <source>
        <dbReference type="ARBA" id="ARBA00023040"/>
    </source>
</evidence>
<dbReference type="GO" id="GO:0004930">
    <property type="term" value="F:G protein-coupled receptor activity"/>
    <property type="evidence" value="ECO:0007669"/>
    <property type="project" value="UniProtKB-KW"/>
</dbReference>
<keyword evidence="8" id="KW-0675">Receptor</keyword>
<proteinExistence type="inferred from homology"/>
<reference evidence="14" key="2">
    <citation type="submission" date="2022-10" db="EMBL/GenBank/DDBJ databases">
        <authorList>
            <consortium name="ENA_rothamsted_submissions"/>
            <consortium name="culmorum"/>
            <person name="King R."/>
        </authorList>
    </citation>
    <scope>NUCLEOTIDE SEQUENCE</scope>
</reference>
<dbReference type="OrthoDB" id="7781310at2759"/>
<gene>
    <name evidence="14" type="ORF">CHIRRI_LOCUS1714</name>
</gene>
<dbReference type="PANTHER" id="PTHR46953:SF1">
    <property type="entry name" value="G-PROTEIN COUPLED RECEPTOR MTH-LIKE 1-RELATED"/>
    <property type="match status" value="1"/>
</dbReference>
<dbReference type="PANTHER" id="PTHR46953">
    <property type="entry name" value="G-PROTEIN COUPLED RECEPTOR MTH-LIKE 1-RELATED"/>
    <property type="match status" value="1"/>
</dbReference>
<dbReference type="SUPFAM" id="SSF63877">
    <property type="entry name" value="Methuselah ectodomain"/>
    <property type="match status" value="1"/>
</dbReference>
<feature type="transmembrane region" description="Helical" evidence="11">
    <location>
        <begin position="574"/>
        <end position="599"/>
    </location>
</feature>
<evidence type="ECO:0000256" key="9">
    <source>
        <dbReference type="ARBA" id="ARBA00023224"/>
    </source>
</evidence>
<dbReference type="CDD" id="cd15039">
    <property type="entry name" value="7tmB3_Methuselah-like"/>
    <property type="match status" value="1"/>
</dbReference>
<dbReference type="GO" id="GO:0005886">
    <property type="term" value="C:plasma membrane"/>
    <property type="evidence" value="ECO:0007669"/>
    <property type="project" value="UniProtKB-SubCell"/>
</dbReference>
<feature type="compositionally biased region" description="Polar residues" evidence="10">
    <location>
        <begin position="721"/>
        <end position="746"/>
    </location>
</feature>
<keyword evidence="9" id="KW-0807">Transducer</keyword>
<evidence type="ECO:0000256" key="3">
    <source>
        <dbReference type="ARBA" id="ARBA00022475"/>
    </source>
</evidence>
<evidence type="ECO:0000256" key="11">
    <source>
        <dbReference type="SAM" id="Phobius"/>
    </source>
</evidence>
<accession>A0A9N9RLZ9</accession>
<keyword evidence="4 11" id="KW-0812">Transmembrane</keyword>
<feature type="transmembrane region" description="Helical" evidence="11">
    <location>
        <begin position="628"/>
        <end position="646"/>
    </location>
</feature>
<dbReference type="InterPro" id="IPR017981">
    <property type="entry name" value="GPCR_2-like_7TM"/>
</dbReference>
<name>A0A9N9RLZ9_9DIPT</name>
<dbReference type="InterPro" id="IPR052808">
    <property type="entry name" value="GPCR_Mth-like"/>
</dbReference>